<dbReference type="EMBL" id="CP000806">
    <property type="protein sequence ID" value="ACB49736.1"/>
    <property type="molecule type" value="Genomic_DNA"/>
</dbReference>
<dbReference type="HOGENOM" id="CLU_2463897_0_0_3"/>
<evidence type="ECO:0000313" key="2">
    <source>
        <dbReference type="Proteomes" id="UP000001203"/>
    </source>
</evidence>
<dbReference type="RefSeq" id="WP_012361358.1">
    <property type="nucleotide sequence ID" value="NC_010546.1"/>
</dbReference>
<name>B1WN94_CROS5</name>
<accession>B1WN94</accession>
<reference evidence="1 2" key="1">
    <citation type="journal article" date="2008" name="Proc. Natl. Acad. Sci. U.S.A.">
        <title>The genome of Cyanothece 51142, a unicellular diazotrophic cyanobacterium important in the marine nitrogen cycle.</title>
        <authorList>
            <person name="Welsh E.A."/>
            <person name="Liberton M."/>
            <person name="Stoeckel J."/>
            <person name="Loh T."/>
            <person name="Elvitigala T."/>
            <person name="Wang C."/>
            <person name="Wollam A."/>
            <person name="Fulton R.S."/>
            <person name="Clifton S.W."/>
            <person name="Jacobs J.M."/>
            <person name="Aurora R."/>
            <person name="Ghosh B.K."/>
            <person name="Sherman L.A."/>
            <person name="Smith R.D."/>
            <person name="Wilson R.K."/>
            <person name="Pakrasi H.B."/>
        </authorList>
    </citation>
    <scope>NUCLEOTIDE SEQUENCE [LARGE SCALE GENOMIC DNA]</scope>
    <source>
        <strain evidence="2">ATCC 51142 / BH68</strain>
    </source>
</reference>
<sequence>MYILGVGISVGLLVLGGPTNVKETNITRVSREEWAKMKGETDWDKIKGMTDEEIEKNALDDPDSQPIPDEMWEDAQVVFPQQNTAVNS</sequence>
<evidence type="ECO:0000313" key="1">
    <source>
        <dbReference type="EMBL" id="ACB49736.1"/>
    </source>
</evidence>
<dbReference type="Proteomes" id="UP000001203">
    <property type="component" value="Chromosome circular"/>
</dbReference>
<organism evidence="1 2">
    <name type="scientific">Crocosphaera subtropica (strain ATCC 51142 / BH68)</name>
    <name type="common">Cyanothece sp. (strain ATCC 51142)</name>
    <dbReference type="NCBI Taxonomy" id="43989"/>
    <lineage>
        <taxon>Bacteria</taxon>
        <taxon>Bacillati</taxon>
        <taxon>Cyanobacteriota</taxon>
        <taxon>Cyanophyceae</taxon>
        <taxon>Oscillatoriophycideae</taxon>
        <taxon>Chroococcales</taxon>
        <taxon>Aphanothecaceae</taxon>
        <taxon>Crocosphaera</taxon>
        <taxon>Crocosphaera subtropica</taxon>
    </lineage>
</organism>
<dbReference type="AlphaFoldDB" id="B1WN94"/>
<protein>
    <submittedName>
        <fullName evidence="1">Uncharacterized protein</fullName>
    </submittedName>
</protein>
<gene>
    <name evidence="1" type="ordered locus">cce_0385</name>
</gene>
<dbReference type="KEGG" id="cyt:cce_0385"/>
<proteinExistence type="predicted"/>
<keyword evidence="2" id="KW-1185">Reference proteome</keyword>
<dbReference type="eggNOG" id="ENOG502ZV59">
    <property type="taxonomic scope" value="Bacteria"/>
</dbReference>